<evidence type="ECO:0000313" key="6">
    <source>
        <dbReference type="Proteomes" id="UP000007264"/>
    </source>
</evidence>
<evidence type="ECO:0000256" key="4">
    <source>
        <dbReference type="ARBA" id="ARBA00023242"/>
    </source>
</evidence>
<keyword evidence="6" id="KW-1185">Reference proteome</keyword>
<dbReference type="Proteomes" id="UP000007264">
    <property type="component" value="Unassembled WGS sequence"/>
</dbReference>
<name>I0YT38_COCSC</name>
<organism evidence="5 6">
    <name type="scientific">Coccomyxa subellipsoidea (strain C-169)</name>
    <name type="common">Green microalga</name>
    <dbReference type="NCBI Taxonomy" id="574566"/>
    <lineage>
        <taxon>Eukaryota</taxon>
        <taxon>Viridiplantae</taxon>
        <taxon>Chlorophyta</taxon>
        <taxon>core chlorophytes</taxon>
        <taxon>Trebouxiophyceae</taxon>
        <taxon>Trebouxiophyceae incertae sedis</taxon>
        <taxon>Coccomyxaceae</taxon>
        <taxon>Coccomyxa</taxon>
        <taxon>Coccomyxa subellipsoidea</taxon>
    </lineage>
</organism>
<dbReference type="GO" id="GO:0016592">
    <property type="term" value="C:mediator complex"/>
    <property type="evidence" value="ECO:0007669"/>
    <property type="project" value="InterPro"/>
</dbReference>
<comment type="caution">
    <text evidence="5">The sequence shown here is derived from an EMBL/GenBank/DDBJ whole genome shotgun (WGS) entry which is preliminary data.</text>
</comment>
<dbReference type="InterPro" id="IPR009332">
    <property type="entry name" value="Med22"/>
</dbReference>
<keyword evidence="3" id="KW-0804">Transcription</keyword>
<dbReference type="AlphaFoldDB" id="I0YT38"/>
<comment type="subcellular location">
    <subcellularLocation>
        <location evidence="1">Nucleus</location>
    </subcellularLocation>
</comment>
<dbReference type="GO" id="GO:0006357">
    <property type="term" value="P:regulation of transcription by RNA polymerase II"/>
    <property type="evidence" value="ECO:0007669"/>
    <property type="project" value="InterPro"/>
</dbReference>
<evidence type="ECO:0000256" key="1">
    <source>
        <dbReference type="ARBA" id="ARBA00004123"/>
    </source>
</evidence>
<keyword evidence="2" id="KW-0805">Transcription regulation</keyword>
<dbReference type="GeneID" id="17039541"/>
<reference evidence="5 6" key="1">
    <citation type="journal article" date="2012" name="Genome Biol.">
        <title>The genome of the polar eukaryotic microalga coccomyxa subellipsoidea reveals traits of cold adaptation.</title>
        <authorList>
            <person name="Blanc G."/>
            <person name="Agarkova I."/>
            <person name="Grimwood J."/>
            <person name="Kuo A."/>
            <person name="Brueggeman A."/>
            <person name="Dunigan D."/>
            <person name="Gurnon J."/>
            <person name="Ladunga I."/>
            <person name="Lindquist E."/>
            <person name="Lucas S."/>
            <person name="Pangilinan J."/>
            <person name="Proschold T."/>
            <person name="Salamov A."/>
            <person name="Schmutz J."/>
            <person name="Weeks D."/>
            <person name="Yamada T."/>
            <person name="Claverie J.M."/>
            <person name="Grigoriev I."/>
            <person name="Van Etten J."/>
            <person name="Lomsadze A."/>
            <person name="Borodovsky M."/>
        </authorList>
    </citation>
    <scope>NUCLEOTIDE SEQUENCE [LARGE SCALE GENOMIC DNA]</scope>
    <source>
        <strain evidence="5 6">C-169</strain>
    </source>
</reference>
<keyword evidence="4" id="KW-0539">Nucleus</keyword>
<gene>
    <name evidence="5" type="ORF">COCSUDRAFT_54021</name>
</gene>
<accession>I0YT38</accession>
<dbReference type="OrthoDB" id="536673at2759"/>
<dbReference type="RefSeq" id="XP_005646101.1">
    <property type="nucleotide sequence ID" value="XM_005646044.1"/>
</dbReference>
<proteinExistence type="predicted"/>
<dbReference type="GO" id="GO:0003712">
    <property type="term" value="F:transcription coregulator activity"/>
    <property type="evidence" value="ECO:0007669"/>
    <property type="project" value="InterPro"/>
</dbReference>
<evidence type="ECO:0000313" key="5">
    <source>
        <dbReference type="EMBL" id="EIE21557.1"/>
    </source>
</evidence>
<protein>
    <submittedName>
        <fullName evidence="5">Uncharacterized protein</fullName>
    </submittedName>
</protein>
<dbReference type="KEGG" id="csl:COCSUDRAFT_54021"/>
<evidence type="ECO:0000256" key="2">
    <source>
        <dbReference type="ARBA" id="ARBA00023015"/>
    </source>
</evidence>
<dbReference type="EMBL" id="AGSI01000012">
    <property type="protein sequence ID" value="EIE21557.1"/>
    <property type="molecule type" value="Genomic_DNA"/>
</dbReference>
<evidence type="ECO:0000256" key="3">
    <source>
        <dbReference type="ARBA" id="ARBA00023163"/>
    </source>
</evidence>
<sequence>MSAQKIEAELTTLTENFANLVRSARINEDTDDTKKSQVPGEILEVLAEKVVYAAQQLLRSTAELKRRAFLASGGQGLSPEKVFQDTAIPVKPSDFQAEVEQTLQELGTISVAATEGGMEDDSDLASLYNMTMELSGARHRDKD</sequence>
<dbReference type="Pfam" id="PF06179">
    <property type="entry name" value="Med22"/>
    <property type="match status" value="1"/>
</dbReference>